<dbReference type="AlphaFoldDB" id="A4FKW5"/>
<dbReference type="eggNOG" id="ENOG5032WVP">
    <property type="taxonomic scope" value="Bacteria"/>
</dbReference>
<gene>
    <name evidence="1" type="ordered locus">SACE_5456</name>
</gene>
<proteinExistence type="predicted"/>
<dbReference type="HOGENOM" id="CLU_091303_1_0_11"/>
<accession>A4FKW5</accession>
<keyword evidence="2" id="KW-1185">Reference proteome</keyword>
<dbReference type="InterPro" id="IPR025335">
    <property type="entry name" value="DUF4241"/>
</dbReference>
<dbReference type="KEGG" id="sen:SACE_5456"/>
<dbReference type="EMBL" id="AM420293">
    <property type="protein sequence ID" value="CAM04690.1"/>
    <property type="molecule type" value="Genomic_DNA"/>
</dbReference>
<dbReference type="OrthoDB" id="9789980at2"/>
<dbReference type="STRING" id="405948.SACE_5456"/>
<evidence type="ECO:0000313" key="2">
    <source>
        <dbReference type="Proteomes" id="UP000006728"/>
    </source>
</evidence>
<sequence>MAGAALRLPTGRVLACEPWTGFPDGAHRDAFIQRVQPGVYPVELVVATFSDPVDPRGDTTFDEVAAARLLIRPEPVAAWRLALREGQDDAELADGELYGYPVDGATGSFGSPEVFDGLKNAEDPDIVMDIVTGLEAPDKVAVYTDELTGDNLVIFSSGGDGYYGTWIGYTAGGEVACFVTDFLTLTAK</sequence>
<protein>
    <submittedName>
        <fullName evidence="1">Hypothetical cytosolic protein</fullName>
    </submittedName>
</protein>
<dbReference type="Proteomes" id="UP000006728">
    <property type="component" value="Chromosome"/>
</dbReference>
<dbReference type="Pfam" id="PF14025">
    <property type="entry name" value="DUF4241"/>
    <property type="match status" value="1"/>
</dbReference>
<evidence type="ECO:0000313" key="1">
    <source>
        <dbReference type="EMBL" id="CAM04690.1"/>
    </source>
</evidence>
<reference evidence="1 2" key="1">
    <citation type="journal article" date="2007" name="Nat. Biotechnol.">
        <title>Complete genome sequence of the erythromycin-producing bacterium Saccharopolyspora erythraea NRRL23338.</title>
        <authorList>
            <person name="Oliynyk M."/>
            <person name="Samborskyy M."/>
            <person name="Lester J.B."/>
            <person name="Mironenko T."/>
            <person name="Scott N."/>
            <person name="Dickens S."/>
            <person name="Haydock S.F."/>
            <person name="Leadlay P.F."/>
        </authorList>
    </citation>
    <scope>NUCLEOTIDE SEQUENCE [LARGE SCALE GENOMIC DNA]</scope>
    <source>
        <strain evidence="2">ATCC 11635 / DSM 40517 / JCM 4748 / NBRC 13426 / NCIMB 8594 / NRRL 2338</strain>
    </source>
</reference>
<name>A4FKW5_SACEN</name>
<organism evidence="1 2">
    <name type="scientific">Saccharopolyspora erythraea (strain ATCC 11635 / DSM 40517 / JCM 4748 / NBRC 13426 / NCIMB 8594 / NRRL 2338)</name>
    <dbReference type="NCBI Taxonomy" id="405948"/>
    <lineage>
        <taxon>Bacteria</taxon>
        <taxon>Bacillati</taxon>
        <taxon>Actinomycetota</taxon>
        <taxon>Actinomycetes</taxon>
        <taxon>Pseudonocardiales</taxon>
        <taxon>Pseudonocardiaceae</taxon>
        <taxon>Saccharopolyspora</taxon>
    </lineage>
</organism>
<dbReference type="RefSeq" id="WP_009947483.1">
    <property type="nucleotide sequence ID" value="NC_009142.1"/>
</dbReference>